<dbReference type="PANTHER" id="PTHR37049">
    <property type="entry name" value="PEPTIDASE S41 FAMILY PROTEIN"/>
    <property type="match status" value="1"/>
</dbReference>
<keyword evidence="1" id="KW-1133">Transmembrane helix</keyword>
<dbReference type="Gene3D" id="3.90.226.10">
    <property type="entry name" value="2-enoyl-CoA Hydratase, Chain A, domain 1"/>
    <property type="match status" value="1"/>
</dbReference>
<feature type="chain" id="PRO_5046573771" description="Tail specific protease domain-containing protein" evidence="2">
    <location>
        <begin position="20"/>
        <end position="712"/>
    </location>
</feature>
<feature type="signal peptide" evidence="2">
    <location>
        <begin position="1"/>
        <end position="19"/>
    </location>
</feature>
<feature type="transmembrane region" description="Helical" evidence="1">
    <location>
        <begin position="666"/>
        <end position="690"/>
    </location>
</feature>
<keyword evidence="4" id="KW-1185">Reference proteome</keyword>
<evidence type="ECO:0008006" key="5">
    <source>
        <dbReference type="Google" id="ProtNLM"/>
    </source>
</evidence>
<dbReference type="PANTHER" id="PTHR37049:SF4">
    <property type="entry name" value="RHODANESE DOMAIN-CONTAINING PROTEIN"/>
    <property type="match status" value="1"/>
</dbReference>
<evidence type="ECO:0000256" key="2">
    <source>
        <dbReference type="SAM" id="SignalP"/>
    </source>
</evidence>
<keyword evidence="1" id="KW-0812">Transmembrane</keyword>
<comment type="caution">
    <text evidence="3">The sequence shown here is derived from an EMBL/GenBank/DDBJ whole genome shotgun (WGS) entry which is preliminary data.</text>
</comment>
<keyword evidence="2" id="KW-0732">Signal</keyword>
<reference evidence="3 4" key="1">
    <citation type="journal article" date="2023" name="Commun. Biol.">
        <title>Genome analysis of Parmales, the sister group of diatoms, reveals the evolutionary specialization of diatoms from phago-mixotrophs to photoautotrophs.</title>
        <authorList>
            <person name="Ban H."/>
            <person name="Sato S."/>
            <person name="Yoshikawa S."/>
            <person name="Yamada K."/>
            <person name="Nakamura Y."/>
            <person name="Ichinomiya M."/>
            <person name="Sato N."/>
            <person name="Blanc-Mathieu R."/>
            <person name="Endo H."/>
            <person name="Kuwata A."/>
            <person name="Ogata H."/>
        </authorList>
    </citation>
    <scope>NUCLEOTIDE SEQUENCE [LARGE SCALE GENOMIC DNA]</scope>
</reference>
<evidence type="ECO:0000313" key="4">
    <source>
        <dbReference type="Proteomes" id="UP001165060"/>
    </source>
</evidence>
<proteinExistence type="predicted"/>
<dbReference type="InterPro" id="IPR052766">
    <property type="entry name" value="S41A_metabolite_peptidase"/>
</dbReference>
<dbReference type="SUPFAM" id="SSF52096">
    <property type="entry name" value="ClpP/crotonase"/>
    <property type="match status" value="1"/>
</dbReference>
<evidence type="ECO:0000256" key="1">
    <source>
        <dbReference type="SAM" id="Phobius"/>
    </source>
</evidence>
<sequence length="712" mass="77539">MSLFLLSALGLFLSPVLVASECSLACSYSNCTTTPALASECLLNPPYNKTWADSTLDVLTQSLENFGFGPIYHNTGPPYSIQLDLLSSLSALSSSTPDSDFEFQEEIQAILTSLLDAHTRYRKPNCYSATWALPIAVNYTAPPASSDFPLSEEPAAFLSPSTYTDEYAALYPDIDFEASLGKQIQYLNGVEVTTEIASWGDSHETRSNNPGARFNAALRSYFYRPATTTNLLPFSSVETLSITFTDGTTISLPWMVFYGEGLGDPNACLLDPPDTVSITARPPSFAHQLLDDSPPQVLHAPSLTKDRSDRTVIIDPEETTTTLSCFTQSLPGSATATAAGVKNVLVMKVASFSPPQQPYADAWAAFLGDAATCLGEEYDMVVVDVMQNGGGYVCLGWRLLEMLIEEFNLDHEKVQMRYDLPHSSLMSAFVDAVNYPDPYDNPGDVEQILNPETQLPYNTGEEWYYPGRNATAGGVTSLRSNWFTLNCKEAEDLPTADFKPSKFVGKDKLVILTDGTCGSTCASFTKIPQEAELATFVGAGGLVDQVLDVSSFAGGFVCNPGYLQHIANMTGVTFPAFLTNQAWQFGWAAWYSERLPSRPVQFTEQEPHYRTPFWAFPHPSVPADTTTAAVSSLYDSVIDDNVERLAAANPGDCPSPSPAKKQDGGWRTFGITVFVCFILAACGIGAFFAWTKYQERQQMKGGPLLSGLLDET</sequence>
<dbReference type="EMBL" id="BRYB01002767">
    <property type="protein sequence ID" value="GMI25096.1"/>
    <property type="molecule type" value="Genomic_DNA"/>
</dbReference>
<dbReference type="Proteomes" id="UP001165060">
    <property type="component" value="Unassembled WGS sequence"/>
</dbReference>
<organism evidence="3 4">
    <name type="scientific">Tetraparma gracilis</name>
    <dbReference type="NCBI Taxonomy" id="2962635"/>
    <lineage>
        <taxon>Eukaryota</taxon>
        <taxon>Sar</taxon>
        <taxon>Stramenopiles</taxon>
        <taxon>Ochrophyta</taxon>
        <taxon>Bolidophyceae</taxon>
        <taxon>Parmales</taxon>
        <taxon>Triparmaceae</taxon>
        <taxon>Tetraparma</taxon>
    </lineage>
</organism>
<dbReference type="InterPro" id="IPR029045">
    <property type="entry name" value="ClpP/crotonase-like_dom_sf"/>
</dbReference>
<protein>
    <recommendedName>
        <fullName evidence="5">Tail specific protease domain-containing protein</fullName>
    </recommendedName>
</protein>
<name>A0ABQ6MFR4_9STRA</name>
<keyword evidence="1" id="KW-0472">Membrane</keyword>
<accession>A0ABQ6MFR4</accession>
<evidence type="ECO:0000313" key="3">
    <source>
        <dbReference type="EMBL" id="GMI25096.1"/>
    </source>
</evidence>
<gene>
    <name evidence="3" type="ORF">TeGR_g4457</name>
</gene>